<dbReference type="Pfam" id="PF25597">
    <property type="entry name" value="SH3_retrovirus"/>
    <property type="match status" value="1"/>
</dbReference>
<keyword evidence="4" id="KW-1185">Reference proteome</keyword>
<evidence type="ECO:0000259" key="1">
    <source>
        <dbReference type="Pfam" id="PF07727"/>
    </source>
</evidence>
<organism evidence="3 4">
    <name type="scientific">Solanum verrucosum</name>
    <dbReference type="NCBI Taxonomy" id="315347"/>
    <lineage>
        <taxon>Eukaryota</taxon>
        <taxon>Viridiplantae</taxon>
        <taxon>Streptophyta</taxon>
        <taxon>Embryophyta</taxon>
        <taxon>Tracheophyta</taxon>
        <taxon>Spermatophyta</taxon>
        <taxon>Magnoliopsida</taxon>
        <taxon>eudicotyledons</taxon>
        <taxon>Gunneridae</taxon>
        <taxon>Pentapetalae</taxon>
        <taxon>asterids</taxon>
        <taxon>lamiids</taxon>
        <taxon>Solanales</taxon>
        <taxon>Solanaceae</taxon>
        <taxon>Solanoideae</taxon>
        <taxon>Solaneae</taxon>
        <taxon>Solanum</taxon>
    </lineage>
</organism>
<feature type="domain" description="Retroviral polymerase SH3-like" evidence="2">
    <location>
        <begin position="28"/>
        <end position="86"/>
    </location>
</feature>
<dbReference type="InterPro" id="IPR013103">
    <property type="entry name" value="RVT_2"/>
</dbReference>
<reference evidence="3" key="1">
    <citation type="submission" date="2023-08" db="EMBL/GenBank/DDBJ databases">
        <title>A de novo genome assembly of Solanum verrucosum Schlechtendal, a Mexican diploid species geographically isolated from the other diploid A-genome species in potato relatives.</title>
        <authorList>
            <person name="Hosaka K."/>
        </authorList>
    </citation>
    <scope>NUCLEOTIDE SEQUENCE</scope>
    <source>
        <tissue evidence="3">Young leaves</tissue>
    </source>
</reference>
<dbReference type="Pfam" id="PF07727">
    <property type="entry name" value="RVT_2"/>
    <property type="match status" value="1"/>
</dbReference>
<proteinExistence type="predicted"/>
<evidence type="ECO:0008006" key="5">
    <source>
        <dbReference type="Google" id="ProtNLM"/>
    </source>
</evidence>
<accession>A0AAF0TDR7</accession>
<dbReference type="Proteomes" id="UP001234989">
    <property type="component" value="Chromosome 2"/>
</dbReference>
<evidence type="ECO:0000313" key="3">
    <source>
        <dbReference type="EMBL" id="WMV15201.1"/>
    </source>
</evidence>
<protein>
    <recommendedName>
        <fullName evidence="5">Reverse transcriptase Ty1/copia-type domain-containing protein</fullName>
    </recommendedName>
</protein>
<name>A0AAF0TDR7_SOLVR</name>
<sequence>MIIKGPHTLYSPRHKLCANSWEFNRVGVFVHVPKDERSKLDVKTRQCIFVGYDQDEFGYRFFDPVEKKLVKSCDVVFFEDQTIEDLDKAEKVDSQNSKSLVDVDPVPLTIPPGENLQINIKDGDHTQNDMYAIDAQVQNDVVGQQPTIIDAIESSLKRSTKEKIFLSRYSPNEYVLLTDGGEPESLDEAMESEEKEMWIDVMEDEMKSLHDNYTFDLVILPKDRKTLKSMWIFQAKHEDGNLITRYKAILVVKGFNQKKGIDFDEIFSPVVKMSSICVVLGLAATKRIGNVAYELELPQELAVVHPVFHISMLKKCIGDPSLILPTESVRIKDNLSYEEIPVQILERQVRRLRTNDVASVKVLWRNQFIEEATWEAEKDMKKRYSYLFKSGGNVDQVFLYSAFVLNCLILKEVSQVELSQIQVHRISILHVVDPAEQFRVSGQGFAWGQQWSSSAGPALGVGSGRDKMDVKTAFLHDDLDE</sequence>
<evidence type="ECO:0000259" key="2">
    <source>
        <dbReference type="Pfam" id="PF25597"/>
    </source>
</evidence>
<gene>
    <name evidence="3" type="ORF">MTR67_008586</name>
</gene>
<dbReference type="InterPro" id="IPR057670">
    <property type="entry name" value="SH3_retrovirus"/>
</dbReference>
<dbReference type="AlphaFoldDB" id="A0AAF0TDR7"/>
<dbReference type="EMBL" id="CP133613">
    <property type="protein sequence ID" value="WMV15201.1"/>
    <property type="molecule type" value="Genomic_DNA"/>
</dbReference>
<dbReference type="PANTHER" id="PTHR46148:SF56">
    <property type="entry name" value="RETROTRANSPOSON PROTEIN"/>
    <property type="match status" value="1"/>
</dbReference>
<evidence type="ECO:0000313" key="4">
    <source>
        <dbReference type="Proteomes" id="UP001234989"/>
    </source>
</evidence>
<dbReference type="PANTHER" id="PTHR46148">
    <property type="entry name" value="CHROMO DOMAIN-CONTAINING PROTEIN"/>
    <property type="match status" value="1"/>
</dbReference>
<feature type="domain" description="Reverse transcriptase Ty1/copia-type" evidence="1">
    <location>
        <begin position="213"/>
        <end position="286"/>
    </location>
</feature>